<accession>A0A5E4QNC2</accession>
<dbReference type="SMART" id="SM00355">
    <property type="entry name" value="ZnF_C2H2"/>
    <property type="match status" value="3"/>
</dbReference>
<evidence type="ECO:0000256" key="7">
    <source>
        <dbReference type="ARBA" id="ARBA00023125"/>
    </source>
</evidence>
<dbReference type="FunFam" id="3.30.160.60:FF:000014">
    <property type="entry name" value="Transcription factor Sp3"/>
    <property type="match status" value="1"/>
</dbReference>
<comment type="function">
    <text evidence="10">Transcription factor which plays a key role in limb development. Positively regulates FGF8 expression in the apical ectodermal ridge (AER) and contributes to limb outgrowth in embryos.</text>
</comment>
<feature type="domain" description="C2H2-type" evidence="13">
    <location>
        <begin position="169"/>
        <end position="198"/>
    </location>
</feature>
<feature type="domain" description="C2H2-type" evidence="13">
    <location>
        <begin position="199"/>
        <end position="226"/>
    </location>
</feature>
<proteinExistence type="inferred from homology"/>
<evidence type="ECO:0000256" key="1">
    <source>
        <dbReference type="ARBA" id="ARBA00004123"/>
    </source>
</evidence>
<comment type="subcellular location">
    <subcellularLocation>
        <location evidence="1">Nucleus</location>
    </subcellularLocation>
</comment>
<keyword evidence="15" id="KW-1185">Reference proteome</keyword>
<dbReference type="Pfam" id="PF00096">
    <property type="entry name" value="zf-C2H2"/>
    <property type="match status" value="3"/>
</dbReference>
<protein>
    <recommendedName>
        <fullName evidence="13">C2H2-type domain-containing protein</fullName>
    </recommendedName>
</protein>
<dbReference type="AlphaFoldDB" id="A0A5E4QNC2"/>
<evidence type="ECO:0000313" key="14">
    <source>
        <dbReference type="EMBL" id="VVC99121.1"/>
    </source>
</evidence>
<organism evidence="14 15">
    <name type="scientific">Leptidea sinapis</name>
    <dbReference type="NCBI Taxonomy" id="189913"/>
    <lineage>
        <taxon>Eukaryota</taxon>
        <taxon>Metazoa</taxon>
        <taxon>Ecdysozoa</taxon>
        <taxon>Arthropoda</taxon>
        <taxon>Hexapoda</taxon>
        <taxon>Insecta</taxon>
        <taxon>Pterygota</taxon>
        <taxon>Neoptera</taxon>
        <taxon>Endopterygota</taxon>
        <taxon>Lepidoptera</taxon>
        <taxon>Glossata</taxon>
        <taxon>Ditrysia</taxon>
        <taxon>Papilionoidea</taxon>
        <taxon>Pieridae</taxon>
        <taxon>Dismorphiinae</taxon>
        <taxon>Leptidea</taxon>
    </lineage>
</organism>
<dbReference type="PROSITE" id="PS50157">
    <property type="entry name" value="ZINC_FINGER_C2H2_2"/>
    <property type="match status" value="3"/>
</dbReference>
<comment type="similarity">
    <text evidence="11">Belongs to the Sp1 C2H2-type zinc-finger protein family.</text>
</comment>
<dbReference type="FunFam" id="3.30.160.60:FF:000077">
    <property type="entry name" value="Sp8 transcription factor"/>
    <property type="match status" value="1"/>
</dbReference>
<evidence type="ECO:0000256" key="8">
    <source>
        <dbReference type="ARBA" id="ARBA00023163"/>
    </source>
</evidence>
<evidence type="ECO:0000313" key="15">
    <source>
        <dbReference type="Proteomes" id="UP000324832"/>
    </source>
</evidence>
<dbReference type="EMBL" id="FZQP02003978">
    <property type="protein sequence ID" value="VVC99121.1"/>
    <property type="molecule type" value="Genomic_DNA"/>
</dbReference>
<keyword evidence="3" id="KW-0677">Repeat</keyword>
<dbReference type="InterPro" id="IPR013087">
    <property type="entry name" value="Znf_C2H2_type"/>
</dbReference>
<evidence type="ECO:0000259" key="13">
    <source>
        <dbReference type="PROSITE" id="PS50157"/>
    </source>
</evidence>
<dbReference type="GO" id="GO:0008270">
    <property type="term" value="F:zinc ion binding"/>
    <property type="evidence" value="ECO:0007669"/>
    <property type="project" value="UniProtKB-KW"/>
</dbReference>
<evidence type="ECO:0000256" key="10">
    <source>
        <dbReference type="ARBA" id="ARBA00037677"/>
    </source>
</evidence>
<dbReference type="Proteomes" id="UP000324832">
    <property type="component" value="Unassembled WGS sequence"/>
</dbReference>
<dbReference type="InterPro" id="IPR036236">
    <property type="entry name" value="Znf_C2H2_sf"/>
</dbReference>
<evidence type="ECO:0000256" key="12">
    <source>
        <dbReference type="PROSITE-ProRule" id="PRU00042"/>
    </source>
</evidence>
<dbReference type="GO" id="GO:0000978">
    <property type="term" value="F:RNA polymerase II cis-regulatory region sequence-specific DNA binding"/>
    <property type="evidence" value="ECO:0007669"/>
    <property type="project" value="TreeGrafter"/>
</dbReference>
<dbReference type="SUPFAM" id="SSF57667">
    <property type="entry name" value="beta-beta-alpha zinc fingers"/>
    <property type="match status" value="2"/>
</dbReference>
<dbReference type="PANTHER" id="PTHR23235">
    <property type="entry name" value="KRUEPPEL-LIKE TRANSCRIPTION FACTOR"/>
    <property type="match status" value="1"/>
</dbReference>
<dbReference type="GO" id="GO:0005634">
    <property type="term" value="C:nucleus"/>
    <property type="evidence" value="ECO:0007669"/>
    <property type="project" value="UniProtKB-SubCell"/>
</dbReference>
<evidence type="ECO:0000256" key="6">
    <source>
        <dbReference type="ARBA" id="ARBA00023015"/>
    </source>
</evidence>
<evidence type="ECO:0000256" key="4">
    <source>
        <dbReference type="ARBA" id="ARBA00022771"/>
    </source>
</evidence>
<reference evidence="14 15" key="1">
    <citation type="submission" date="2017-07" db="EMBL/GenBank/DDBJ databases">
        <authorList>
            <person name="Talla V."/>
            <person name="Backstrom N."/>
        </authorList>
    </citation>
    <scope>NUCLEOTIDE SEQUENCE [LARGE SCALE GENOMIC DNA]</scope>
</reference>
<dbReference type="PROSITE" id="PS00028">
    <property type="entry name" value="ZINC_FINGER_C2H2_1"/>
    <property type="match status" value="3"/>
</dbReference>
<dbReference type="FunFam" id="3.30.160.60:FF:000026">
    <property type="entry name" value="Transcription factor Sp3"/>
    <property type="match status" value="1"/>
</dbReference>
<dbReference type="PANTHER" id="PTHR23235:SF165">
    <property type="entry name" value="TRANSCRIPTION FACTOR BTD"/>
    <property type="match status" value="1"/>
</dbReference>
<keyword evidence="6" id="KW-0805">Transcription regulation</keyword>
<evidence type="ECO:0000256" key="11">
    <source>
        <dbReference type="ARBA" id="ARBA00038409"/>
    </source>
</evidence>
<keyword evidence="2" id="KW-0479">Metal-binding</keyword>
<keyword evidence="8" id="KW-0804">Transcription</keyword>
<gene>
    <name evidence="14" type="ORF">LSINAPIS_LOCUS10061</name>
</gene>
<evidence type="ECO:0000256" key="2">
    <source>
        <dbReference type="ARBA" id="ARBA00022723"/>
    </source>
</evidence>
<evidence type="ECO:0000256" key="9">
    <source>
        <dbReference type="ARBA" id="ARBA00023242"/>
    </source>
</evidence>
<name>A0A5E4QNC2_9NEOP</name>
<keyword evidence="5" id="KW-0862">Zinc</keyword>
<keyword evidence="4 12" id="KW-0863">Zinc-finger</keyword>
<dbReference type="GO" id="GO:0000981">
    <property type="term" value="F:DNA-binding transcription factor activity, RNA polymerase II-specific"/>
    <property type="evidence" value="ECO:0007669"/>
    <property type="project" value="TreeGrafter"/>
</dbReference>
<dbReference type="Gene3D" id="3.30.160.60">
    <property type="entry name" value="Classic Zinc Finger"/>
    <property type="match status" value="3"/>
</dbReference>
<keyword evidence="9" id="KW-0539">Nucleus</keyword>
<evidence type="ECO:0000256" key="3">
    <source>
        <dbReference type="ARBA" id="ARBA00022737"/>
    </source>
</evidence>
<keyword evidence="7" id="KW-0238">DNA-binding</keyword>
<feature type="domain" description="C2H2-type" evidence="13">
    <location>
        <begin position="139"/>
        <end position="168"/>
    </location>
</feature>
<sequence>MNRAQEDKVPVSVANGHTVYQTIHMQAQPQVANVLTPSGQIQQIQIASLANMQQNAAGQTAVSAASTPPTITLQVPTLGVGGLGGAVQLVPAVGGPGKWQVVTVGAGSGSSGGGAAECEASAARAASPGGKRLVKRKQHVCHIPGCNKVYGKTSHLRAHLRWHSGERPFLCNWLFCGKRFTRSDELQRHRRTHTGEKRFECPECSKRFMRSDHLAKHVRIHTKNRITSMYSDSGEDSCDDKMMLTIETIHSGNDDEKLVMIRPSTKMEADQIDN</sequence>
<evidence type="ECO:0000256" key="5">
    <source>
        <dbReference type="ARBA" id="ARBA00022833"/>
    </source>
</evidence>